<accession>A0A5N6PB18</accession>
<comment type="caution">
    <text evidence="1">The sequence shown here is derived from an EMBL/GenBank/DDBJ whole genome shotgun (WGS) entry which is preliminary data.</text>
</comment>
<proteinExistence type="predicted"/>
<evidence type="ECO:0000313" key="1">
    <source>
        <dbReference type="EMBL" id="KAD5961892.1"/>
    </source>
</evidence>
<dbReference type="EMBL" id="SZYD01000006">
    <property type="protein sequence ID" value="KAD5961892.1"/>
    <property type="molecule type" value="Genomic_DNA"/>
</dbReference>
<protein>
    <submittedName>
        <fullName evidence="1">Uncharacterized protein</fullName>
    </submittedName>
</protein>
<dbReference type="Proteomes" id="UP000326396">
    <property type="component" value="Linkage Group LG14"/>
</dbReference>
<dbReference type="AlphaFoldDB" id="A0A5N6PB18"/>
<organism evidence="1 2">
    <name type="scientific">Mikania micrantha</name>
    <name type="common">bitter vine</name>
    <dbReference type="NCBI Taxonomy" id="192012"/>
    <lineage>
        <taxon>Eukaryota</taxon>
        <taxon>Viridiplantae</taxon>
        <taxon>Streptophyta</taxon>
        <taxon>Embryophyta</taxon>
        <taxon>Tracheophyta</taxon>
        <taxon>Spermatophyta</taxon>
        <taxon>Magnoliopsida</taxon>
        <taxon>eudicotyledons</taxon>
        <taxon>Gunneridae</taxon>
        <taxon>Pentapetalae</taxon>
        <taxon>asterids</taxon>
        <taxon>campanulids</taxon>
        <taxon>Asterales</taxon>
        <taxon>Asteraceae</taxon>
        <taxon>Asteroideae</taxon>
        <taxon>Heliantheae alliance</taxon>
        <taxon>Eupatorieae</taxon>
        <taxon>Mikania</taxon>
    </lineage>
</organism>
<name>A0A5N6PB18_9ASTR</name>
<evidence type="ECO:0000313" key="2">
    <source>
        <dbReference type="Proteomes" id="UP000326396"/>
    </source>
</evidence>
<keyword evidence="2" id="KW-1185">Reference proteome</keyword>
<gene>
    <name evidence="1" type="ORF">E3N88_13365</name>
</gene>
<sequence length="76" mass="8700">MRTDSRSRARSRAPELLSRLLDRARGCRLAAFLLVFGSSSLRQSDMRRAPKYPTSLQQIFRCQKLKLAALKNAECM</sequence>
<reference evidence="1 2" key="1">
    <citation type="submission" date="2019-05" db="EMBL/GenBank/DDBJ databases">
        <title>Mikania micrantha, genome provides insights into the molecular mechanism of rapid growth.</title>
        <authorList>
            <person name="Liu B."/>
        </authorList>
    </citation>
    <scope>NUCLEOTIDE SEQUENCE [LARGE SCALE GENOMIC DNA]</scope>
    <source>
        <strain evidence="1">NLD-2019</strain>
        <tissue evidence="1">Leaf</tissue>
    </source>
</reference>